<organism evidence="6 7">
    <name type="scientific">Turneriella parva (strain ATCC BAA-1111 / DSM 21527 / NCTC 11395 / H)</name>
    <name type="common">Leptospira parva</name>
    <dbReference type="NCBI Taxonomy" id="869212"/>
    <lineage>
        <taxon>Bacteria</taxon>
        <taxon>Pseudomonadati</taxon>
        <taxon>Spirochaetota</taxon>
        <taxon>Spirochaetia</taxon>
        <taxon>Leptospirales</taxon>
        <taxon>Leptospiraceae</taxon>
        <taxon>Turneriella</taxon>
    </lineage>
</organism>
<proteinExistence type="predicted"/>
<keyword evidence="1" id="KW-0732">Signal</keyword>
<dbReference type="InterPro" id="IPR013517">
    <property type="entry name" value="FG-GAP"/>
</dbReference>
<evidence type="ECO:0000256" key="4">
    <source>
        <dbReference type="ARBA" id="ARBA00023180"/>
    </source>
</evidence>
<dbReference type="Proteomes" id="UP000006048">
    <property type="component" value="Chromosome"/>
</dbReference>
<keyword evidence="7" id="KW-1185">Reference proteome</keyword>
<dbReference type="PRINTS" id="PR01185">
    <property type="entry name" value="INTEGRINA"/>
</dbReference>
<dbReference type="AlphaFoldDB" id="I4B0U7"/>
<dbReference type="GO" id="GO:0008305">
    <property type="term" value="C:integrin complex"/>
    <property type="evidence" value="ECO:0007669"/>
    <property type="project" value="InterPro"/>
</dbReference>
<accession>I4B0U7</accession>
<name>I4B0U7_TURPD</name>
<dbReference type="InterPro" id="IPR028994">
    <property type="entry name" value="Integrin_alpha_N"/>
</dbReference>
<dbReference type="GO" id="GO:0007155">
    <property type="term" value="P:cell adhesion"/>
    <property type="evidence" value="ECO:0007669"/>
    <property type="project" value="InterPro"/>
</dbReference>
<dbReference type="SUPFAM" id="SSF69318">
    <property type="entry name" value="Integrin alpha N-terminal domain"/>
    <property type="match status" value="1"/>
</dbReference>
<dbReference type="InterPro" id="IPR000413">
    <property type="entry name" value="Integrin_alpha"/>
</dbReference>
<evidence type="ECO:0000256" key="3">
    <source>
        <dbReference type="ARBA" id="ARBA00022801"/>
    </source>
</evidence>
<dbReference type="Pfam" id="PF01839">
    <property type="entry name" value="FG-GAP"/>
    <property type="match status" value="3"/>
</dbReference>
<sequence>MWLTYVNRKIPIMRYFILAVAVIAMAGCRNFNWAPTDALEKVSTTPPNTVEAPVFAPAGGSYNATQNVTLTTSTPGATICYRNDGTNADCDNATATCFAGSTTYVGSINVPATITLNAMACKATMNNSVVATAVYTIDSTAPVISATAPAPGAYVTNTQVSYTLSESCGTGSITWTRTSGSPDPGSPRVQALVGAELTAGTHSAITLTNNPALVSGTVYDIAFNCTDAAGNAATTVTAAGVTFDNVAPVISGVAPITGSFRTNTQVSYALSEDCQTGTITWTRTGGAADGASPHAQTLVGLELTQGTKTNLTLANNPALVSGTIYTIDFNCQDFAGQNATTVTSTGVTFDNVAPIISGVAPLDSAFVSTTQVSYDLTEVCATASITWTRTGGSADPSSPHVQALTAGEMTAITHTNITITNNPTLIDGAVYQLDFNCTDSAGNVATTITRTNVTYDPSAVVISGVSPASSAFRNTTQVSYTLSENCASGNVTWTRTGGNPDPGSPRVQALTGTELNAGTKTNITLTNNPPLVDGAVYSVQFNCTDFAANASTPITVTNVTYDFTAPTITGTAPATGAFRNNNLVSFTYSENCASASITWTRTGGAADASSPHVQSVTGSDLNAGAHNGIIIANNPTLADGAVYTMAYACSDAAGNAATVISNTGITFDYTAPTVSISNLVNNSPLNTNKVLGSATDNLAGAITIEVQVDGGLFNAATGTPSWNFMLPTGAATWVNNTTHSIGARATDLAGNMSAVVTISVRKGNNHDVNGDGFPDLAIGGPNAPTTSTGKAYVFHGSSTGVIAATAIAANTVISGQAINDNFGRQLILADFNGDGFGDLAVSAIDNSASFGRVYVYNGSAAGLAAGASNFVAGTNAPSRVISGTSAEQLGSGLIAGNANNDGYADLIIGAVLNATQRGRFYAHFGGAGGVAAASSVTGQGEAVTAPRFSCSMALGDFNGDGNPDLAVGSEGHSTSAGRAYIYYGSAGTITGSLASFALSIYTGTASNFFGGSMAAGDLNGDGVTDLVVGGYGVTTNTGNIRVFYGVNGAGITLSGGAVPNATYTGEAANHYFATNMTIADTNADTFGDLIVGAHGSTVMSGRAYLFMGQAPNFPGGSATLATVRFLGDGGGFYQFGRAVAVTDINGDGRPDIFVGANFYNNPTYNGRVYGFFFPHAGPTFGATSRDNEITGSSAEEFGLSIGK</sequence>
<gene>
    <name evidence="6" type="ordered locus">Turpa_0244</name>
</gene>
<evidence type="ECO:0000256" key="1">
    <source>
        <dbReference type="ARBA" id="ARBA00022729"/>
    </source>
</evidence>
<dbReference type="KEGG" id="tpx:Turpa_0244"/>
<dbReference type="PANTHER" id="PTHR23221">
    <property type="entry name" value="GLYCOSYLPHOSPHATIDYLINOSITOL PHOSPHOLIPASE D"/>
    <property type="match status" value="1"/>
</dbReference>
<dbReference type="PATRIC" id="fig|869212.3.peg.206"/>
<dbReference type="Gene3D" id="2.130.10.130">
    <property type="entry name" value="Integrin alpha, N-terminal"/>
    <property type="match status" value="3"/>
</dbReference>
<evidence type="ECO:0000313" key="7">
    <source>
        <dbReference type="Proteomes" id="UP000006048"/>
    </source>
</evidence>
<dbReference type="Pfam" id="PF13517">
    <property type="entry name" value="FG-GAP_3"/>
    <property type="match status" value="1"/>
</dbReference>
<keyword evidence="3" id="KW-0378">Hydrolase</keyword>
<dbReference type="PROSITE" id="PS51470">
    <property type="entry name" value="FG_GAP"/>
    <property type="match status" value="3"/>
</dbReference>
<dbReference type="STRING" id="869212.Turpa_0244"/>
<dbReference type="Pfam" id="PF13290">
    <property type="entry name" value="CHB_HEX_C_1"/>
    <property type="match status" value="1"/>
</dbReference>
<dbReference type="InterPro" id="IPR059177">
    <property type="entry name" value="GH29D-like_dom"/>
</dbReference>
<reference evidence="6 7" key="1">
    <citation type="submission" date="2012-06" db="EMBL/GenBank/DDBJ databases">
        <title>The complete chromosome of genome of Turneriella parva DSM 21527.</title>
        <authorList>
            <consortium name="US DOE Joint Genome Institute (JGI-PGF)"/>
            <person name="Lucas S."/>
            <person name="Han J."/>
            <person name="Lapidus A."/>
            <person name="Bruce D."/>
            <person name="Goodwin L."/>
            <person name="Pitluck S."/>
            <person name="Peters L."/>
            <person name="Kyrpides N."/>
            <person name="Mavromatis K."/>
            <person name="Ivanova N."/>
            <person name="Mikhailova N."/>
            <person name="Chertkov O."/>
            <person name="Detter J.C."/>
            <person name="Tapia R."/>
            <person name="Han C."/>
            <person name="Land M."/>
            <person name="Hauser L."/>
            <person name="Markowitz V."/>
            <person name="Cheng J.-F."/>
            <person name="Hugenholtz P."/>
            <person name="Woyke T."/>
            <person name="Wu D."/>
            <person name="Gronow S."/>
            <person name="Wellnitz S."/>
            <person name="Brambilla E."/>
            <person name="Klenk H.-P."/>
            <person name="Eisen J.A."/>
        </authorList>
    </citation>
    <scope>NUCLEOTIDE SEQUENCE [LARGE SCALE GENOMIC DNA]</scope>
    <source>
        <strain evidence="7">ATCC BAA-1111 / DSM 21527 / NCTC 11395 / H</strain>
    </source>
</reference>
<protein>
    <submittedName>
        <fullName evidence="6">FG-GAP repeat protein</fullName>
    </submittedName>
</protein>
<feature type="domain" description="GH29D-like beta-sandwich" evidence="5">
    <location>
        <begin position="57"/>
        <end position="132"/>
    </location>
</feature>
<dbReference type="SMART" id="SM00191">
    <property type="entry name" value="Int_alpha"/>
    <property type="match status" value="7"/>
</dbReference>
<keyword evidence="2" id="KW-0677">Repeat</keyword>
<evidence type="ECO:0000256" key="2">
    <source>
        <dbReference type="ARBA" id="ARBA00022737"/>
    </source>
</evidence>
<dbReference type="PANTHER" id="PTHR23221:SF7">
    <property type="entry name" value="PHOSPHATIDYLINOSITOL-GLYCAN-SPECIFIC PHOSPHOLIPASE D"/>
    <property type="match status" value="1"/>
</dbReference>
<keyword evidence="4" id="KW-0325">Glycoprotein</keyword>
<evidence type="ECO:0000313" key="6">
    <source>
        <dbReference type="EMBL" id="AFM10904.1"/>
    </source>
</evidence>
<dbReference type="GO" id="GO:0016787">
    <property type="term" value="F:hydrolase activity"/>
    <property type="evidence" value="ECO:0007669"/>
    <property type="project" value="UniProtKB-KW"/>
</dbReference>
<evidence type="ECO:0000259" key="5">
    <source>
        <dbReference type="Pfam" id="PF13290"/>
    </source>
</evidence>
<dbReference type="EMBL" id="CP002959">
    <property type="protein sequence ID" value="AFM10904.1"/>
    <property type="molecule type" value="Genomic_DNA"/>
</dbReference>
<dbReference type="InterPro" id="IPR013519">
    <property type="entry name" value="Int_alpha_beta-p"/>
</dbReference>
<dbReference type="HOGENOM" id="CLU_264982_0_0_12"/>